<proteinExistence type="predicted"/>
<keyword evidence="2" id="KW-1185">Reference proteome</keyword>
<name>A0AC60PB41_IXOPE</name>
<gene>
    <name evidence="1" type="ORF">HPB47_006349</name>
</gene>
<organism evidence="1 2">
    <name type="scientific">Ixodes persulcatus</name>
    <name type="common">Taiga tick</name>
    <dbReference type="NCBI Taxonomy" id="34615"/>
    <lineage>
        <taxon>Eukaryota</taxon>
        <taxon>Metazoa</taxon>
        <taxon>Ecdysozoa</taxon>
        <taxon>Arthropoda</taxon>
        <taxon>Chelicerata</taxon>
        <taxon>Arachnida</taxon>
        <taxon>Acari</taxon>
        <taxon>Parasitiformes</taxon>
        <taxon>Ixodida</taxon>
        <taxon>Ixodoidea</taxon>
        <taxon>Ixodidae</taxon>
        <taxon>Ixodinae</taxon>
        <taxon>Ixodes</taxon>
    </lineage>
</organism>
<reference evidence="1 2" key="1">
    <citation type="journal article" date="2020" name="Cell">
        <title>Large-Scale Comparative Analyses of Tick Genomes Elucidate Their Genetic Diversity and Vector Capacities.</title>
        <authorList>
            <consortium name="Tick Genome and Microbiome Consortium (TIGMIC)"/>
            <person name="Jia N."/>
            <person name="Wang J."/>
            <person name="Shi W."/>
            <person name="Du L."/>
            <person name="Sun Y."/>
            <person name="Zhan W."/>
            <person name="Jiang J.F."/>
            <person name="Wang Q."/>
            <person name="Zhang B."/>
            <person name="Ji P."/>
            <person name="Bell-Sakyi L."/>
            <person name="Cui X.M."/>
            <person name="Yuan T.T."/>
            <person name="Jiang B.G."/>
            <person name="Yang W.F."/>
            <person name="Lam T.T."/>
            <person name="Chang Q.C."/>
            <person name="Ding S.J."/>
            <person name="Wang X.J."/>
            <person name="Zhu J.G."/>
            <person name="Ruan X.D."/>
            <person name="Zhao L."/>
            <person name="Wei J.T."/>
            <person name="Ye R.Z."/>
            <person name="Que T.C."/>
            <person name="Du C.H."/>
            <person name="Zhou Y.H."/>
            <person name="Cheng J.X."/>
            <person name="Dai P.F."/>
            <person name="Guo W.B."/>
            <person name="Han X.H."/>
            <person name="Huang E.J."/>
            <person name="Li L.F."/>
            <person name="Wei W."/>
            <person name="Gao Y.C."/>
            <person name="Liu J.Z."/>
            <person name="Shao H.Z."/>
            <person name="Wang X."/>
            <person name="Wang C.C."/>
            <person name="Yang T.C."/>
            <person name="Huo Q.B."/>
            <person name="Li W."/>
            <person name="Chen H.Y."/>
            <person name="Chen S.E."/>
            <person name="Zhou L.G."/>
            <person name="Ni X.B."/>
            <person name="Tian J.H."/>
            <person name="Sheng Y."/>
            <person name="Liu T."/>
            <person name="Pan Y.S."/>
            <person name="Xia L.Y."/>
            <person name="Li J."/>
            <person name="Zhao F."/>
            <person name="Cao W.C."/>
        </authorList>
    </citation>
    <scope>NUCLEOTIDE SEQUENCE [LARGE SCALE GENOMIC DNA]</scope>
    <source>
        <strain evidence="1">Iper-2018</strain>
    </source>
</reference>
<protein>
    <submittedName>
        <fullName evidence="1">Uncharacterized protein</fullName>
    </submittedName>
</protein>
<dbReference type="EMBL" id="JABSTQ010010947">
    <property type="protein sequence ID" value="KAG0416518.1"/>
    <property type="molecule type" value="Genomic_DNA"/>
</dbReference>
<dbReference type="Proteomes" id="UP000805193">
    <property type="component" value="Unassembled WGS sequence"/>
</dbReference>
<evidence type="ECO:0000313" key="1">
    <source>
        <dbReference type="EMBL" id="KAG0416518.1"/>
    </source>
</evidence>
<sequence>MDEFLLRAAATEWASARNRARDRMGSSSRGGDLFLGCPEIGQIDSKEGVECCGDEDGSDVGRKWMCGSWVGLPGPFDLAERPGQQNSVSEDTSVNVTWFIDLVPAAFEGYRQKYYQPGADQYLTASRYITRDKYQNQSTACSVDKFQVRDCPHGFLRVQYYRRYPDSLQGPPPGTVPRAAH</sequence>
<comment type="caution">
    <text evidence="1">The sequence shown here is derived from an EMBL/GenBank/DDBJ whole genome shotgun (WGS) entry which is preliminary data.</text>
</comment>
<evidence type="ECO:0000313" key="2">
    <source>
        <dbReference type="Proteomes" id="UP000805193"/>
    </source>
</evidence>
<accession>A0AC60PB41</accession>